<feature type="transmembrane region" description="Helical" evidence="6">
    <location>
        <begin position="141"/>
        <end position="165"/>
    </location>
</feature>
<dbReference type="VEuPathDB" id="AmoebaDB:DDB_G0293838"/>
<gene>
    <name evidence="7" type="ORF">DDB_G0293838</name>
</gene>
<name>Q54B86_DICDI</name>
<evidence type="ECO:0000256" key="2">
    <source>
        <dbReference type="ARBA" id="ARBA00022692"/>
    </source>
</evidence>
<dbReference type="Proteomes" id="UP000002195">
    <property type="component" value="Unassembled WGS sequence"/>
</dbReference>
<dbReference type="RefSeq" id="XP_628934.1">
    <property type="nucleotide sequence ID" value="XM_628932.1"/>
</dbReference>
<dbReference type="KEGG" id="ddi:DDB_G0293838"/>
<dbReference type="PANTHER" id="PTHR20855:SF27">
    <property type="entry name" value="HLY-III RELATED FAMILY PROTEIN"/>
    <property type="match status" value="1"/>
</dbReference>
<comment type="subcellular location">
    <subcellularLocation>
        <location evidence="1">Membrane</location>
        <topology evidence="1">Multi-pass membrane protein</topology>
    </subcellularLocation>
</comment>
<dbReference type="EMBL" id="AAFI02000222">
    <property type="protein sequence ID" value="EAL60522.1"/>
    <property type="molecule type" value="Genomic_DNA"/>
</dbReference>
<dbReference type="SMR" id="Q54B86"/>
<dbReference type="HOGENOM" id="CLU_744813_0_0_1"/>
<dbReference type="GO" id="GO:0038023">
    <property type="term" value="F:signaling receptor activity"/>
    <property type="evidence" value="ECO:0000318"/>
    <property type="project" value="GO_Central"/>
</dbReference>
<dbReference type="PANTHER" id="PTHR20855">
    <property type="entry name" value="ADIPOR/PROGESTIN RECEPTOR-RELATED"/>
    <property type="match status" value="1"/>
</dbReference>
<keyword evidence="5" id="KW-0862">Zinc</keyword>
<dbReference type="GO" id="GO:0046872">
    <property type="term" value="F:metal ion binding"/>
    <property type="evidence" value="ECO:0007669"/>
    <property type="project" value="UniProtKB-KW"/>
</dbReference>
<dbReference type="InParanoid" id="Q54B86"/>
<evidence type="ECO:0000256" key="3">
    <source>
        <dbReference type="ARBA" id="ARBA00022989"/>
    </source>
</evidence>
<dbReference type="PaxDb" id="44689-DDB0267087"/>
<feature type="binding site" evidence="5">
    <location>
        <position position="221"/>
    </location>
    <ligand>
        <name>Zn(2+)</name>
        <dbReference type="ChEBI" id="CHEBI:29105"/>
    </ligand>
</feature>
<dbReference type="GO" id="GO:0016020">
    <property type="term" value="C:membrane"/>
    <property type="evidence" value="ECO:0007669"/>
    <property type="project" value="UniProtKB-SubCell"/>
</dbReference>
<keyword evidence="2 6" id="KW-0812">Transmembrane</keyword>
<dbReference type="InterPro" id="IPR004254">
    <property type="entry name" value="AdipoR/HlyIII-related"/>
</dbReference>
<proteinExistence type="predicted"/>
<reference evidence="7 8" key="1">
    <citation type="journal article" date="2005" name="Nature">
        <title>The genome of the social amoeba Dictyostelium discoideum.</title>
        <authorList>
            <consortium name="The Dictyostelium discoideum Sequencing Consortium"/>
            <person name="Eichinger L."/>
            <person name="Pachebat J.A."/>
            <person name="Glockner G."/>
            <person name="Rajandream M.A."/>
            <person name="Sucgang R."/>
            <person name="Berriman M."/>
            <person name="Song J."/>
            <person name="Olsen R."/>
            <person name="Szafranski K."/>
            <person name="Xu Q."/>
            <person name="Tunggal B."/>
            <person name="Kummerfeld S."/>
            <person name="Madera M."/>
            <person name="Konfortov B.A."/>
            <person name="Rivero F."/>
            <person name="Bankier A.T."/>
            <person name="Lehmann R."/>
            <person name="Hamlin N."/>
            <person name="Davies R."/>
            <person name="Gaudet P."/>
            <person name="Fey P."/>
            <person name="Pilcher K."/>
            <person name="Chen G."/>
            <person name="Saunders D."/>
            <person name="Sodergren E."/>
            <person name="Davis P."/>
            <person name="Kerhornou A."/>
            <person name="Nie X."/>
            <person name="Hall N."/>
            <person name="Anjard C."/>
            <person name="Hemphill L."/>
            <person name="Bason N."/>
            <person name="Farbrother P."/>
            <person name="Desany B."/>
            <person name="Just E."/>
            <person name="Morio T."/>
            <person name="Rost R."/>
            <person name="Churcher C."/>
            <person name="Cooper J."/>
            <person name="Haydock S."/>
            <person name="van Driessche N."/>
            <person name="Cronin A."/>
            <person name="Goodhead I."/>
            <person name="Muzny D."/>
            <person name="Mourier T."/>
            <person name="Pain A."/>
            <person name="Lu M."/>
            <person name="Harper D."/>
            <person name="Lindsay R."/>
            <person name="Hauser H."/>
            <person name="James K."/>
            <person name="Quiles M."/>
            <person name="Madan Babu M."/>
            <person name="Saito T."/>
            <person name="Buchrieser C."/>
            <person name="Wardroper A."/>
            <person name="Felder M."/>
            <person name="Thangavelu M."/>
            <person name="Johnson D."/>
            <person name="Knights A."/>
            <person name="Loulseged H."/>
            <person name="Mungall K."/>
            <person name="Oliver K."/>
            <person name="Price C."/>
            <person name="Quail M.A."/>
            <person name="Urushihara H."/>
            <person name="Hernandez J."/>
            <person name="Rabbinowitsch E."/>
            <person name="Steffen D."/>
            <person name="Sanders M."/>
            <person name="Ma J."/>
            <person name="Kohara Y."/>
            <person name="Sharp S."/>
            <person name="Simmonds M."/>
            <person name="Spiegler S."/>
            <person name="Tivey A."/>
            <person name="Sugano S."/>
            <person name="White B."/>
            <person name="Walker D."/>
            <person name="Woodward J."/>
            <person name="Winckler T."/>
            <person name="Tanaka Y."/>
            <person name="Shaulsky G."/>
            <person name="Schleicher M."/>
            <person name="Weinstock G."/>
            <person name="Rosenthal A."/>
            <person name="Cox E.C."/>
            <person name="Chisholm R.L."/>
            <person name="Gibbs R."/>
            <person name="Loomis W.F."/>
            <person name="Platzer M."/>
            <person name="Kay R.R."/>
            <person name="Williams J."/>
            <person name="Dear P.H."/>
            <person name="Noegel A.A."/>
            <person name="Barrell B."/>
            <person name="Kuspa A."/>
        </authorList>
    </citation>
    <scope>NUCLEOTIDE SEQUENCE [LARGE SCALE GENOMIC DNA]</scope>
    <source>
        <strain evidence="7 8">AX4</strain>
    </source>
</reference>
<dbReference type="Pfam" id="PF03006">
    <property type="entry name" value="HlyIII"/>
    <property type="match status" value="1"/>
</dbReference>
<evidence type="ECO:0000313" key="8">
    <source>
        <dbReference type="Proteomes" id="UP000002195"/>
    </source>
</evidence>
<dbReference type="dictyBase" id="DDB_G0293838"/>
<dbReference type="AlphaFoldDB" id="Q54B86"/>
<sequence length="372" mass="43144">MPRLDHKKNKEEKDNEPLMMVNNYNIGIQTDNNQEDIQNDYHHFNDLSINIKNNKNNNNNNNKCNSLHHKHYHNRFIINGGNNNNDNNNNNNGDDCCANIELFVDLMLSENEYILSGFRLHTKNSYMECTKSIFKLHNDTLNIWSHLLGALFYLVLFFTSIIKIIKLNNNDGGGGGGIGNNFILNSDEIKLLETIDLPSNFNYLFFQLSCFICFLSSTIYHTYRSHSIVVFKTTLMLDVASIALLILSSVCLIIDSELSCWPYFKRIYLFSFLILILISFLSLPKIMREKRYGLRTFLFAILALQGLVGHLFKIYLQGYFDKDPNQFYNLIGAYTLFGLALSIRRFKVPESFKPGHFDVWVNITFNIVYNII</sequence>
<keyword evidence="5" id="KW-0479">Metal-binding</keyword>
<dbReference type="GeneID" id="8629442"/>
<evidence type="ECO:0000256" key="6">
    <source>
        <dbReference type="SAM" id="Phobius"/>
    </source>
</evidence>
<dbReference type="eggNOG" id="KOG0748">
    <property type="taxonomic scope" value="Eukaryota"/>
</dbReference>
<accession>Q54B86</accession>
<protein>
    <submittedName>
        <fullName evidence="7">Hly-III related family protein</fullName>
    </submittedName>
</protein>
<comment type="caution">
    <text evidence="7">The sequence shown here is derived from an EMBL/GenBank/DDBJ whole genome shotgun (WGS) entry which is preliminary data.</text>
</comment>
<dbReference type="STRING" id="44689.Q54B86"/>
<keyword evidence="3 6" id="KW-1133">Transmembrane helix</keyword>
<keyword evidence="8" id="KW-1185">Reference proteome</keyword>
<organism evidence="7 8">
    <name type="scientific">Dictyostelium discoideum</name>
    <name type="common">Social amoeba</name>
    <dbReference type="NCBI Taxonomy" id="44689"/>
    <lineage>
        <taxon>Eukaryota</taxon>
        <taxon>Amoebozoa</taxon>
        <taxon>Evosea</taxon>
        <taxon>Eumycetozoa</taxon>
        <taxon>Dictyostelia</taxon>
        <taxon>Dictyosteliales</taxon>
        <taxon>Dictyosteliaceae</taxon>
        <taxon>Dictyostelium</taxon>
    </lineage>
</organism>
<feature type="transmembrane region" description="Helical" evidence="6">
    <location>
        <begin position="235"/>
        <end position="255"/>
    </location>
</feature>
<feature type="transmembrane region" description="Helical" evidence="6">
    <location>
        <begin position="327"/>
        <end position="343"/>
    </location>
</feature>
<evidence type="ECO:0000256" key="4">
    <source>
        <dbReference type="ARBA" id="ARBA00023136"/>
    </source>
</evidence>
<feature type="transmembrane region" description="Helical" evidence="6">
    <location>
        <begin position="201"/>
        <end position="223"/>
    </location>
</feature>
<dbReference type="PhylomeDB" id="Q54B86"/>
<feature type="transmembrane region" description="Helical" evidence="6">
    <location>
        <begin position="296"/>
        <end position="315"/>
    </location>
</feature>
<evidence type="ECO:0000313" key="7">
    <source>
        <dbReference type="EMBL" id="EAL60522.1"/>
    </source>
</evidence>
<evidence type="ECO:0000256" key="1">
    <source>
        <dbReference type="ARBA" id="ARBA00004141"/>
    </source>
</evidence>
<evidence type="ECO:0000256" key="5">
    <source>
        <dbReference type="PIRSR" id="PIRSR604254-1"/>
    </source>
</evidence>
<keyword evidence="4 6" id="KW-0472">Membrane</keyword>
<feature type="transmembrane region" description="Helical" evidence="6">
    <location>
        <begin position="267"/>
        <end position="284"/>
    </location>
</feature>